<sequence length="239" mass="26013">MSLVVRDHTGWVTRWDAGPARPPDPVAQLRAARSHAAQGGGGPFVLWVEHVDDALDHAARTEGLHPWRDLLQMRCALPAAHTDVPTRPFVASDAGAFLAVNNRAFAWHPEQGGMTVDDLAAKQAEPWFDPEGFRIHERDGRLAAFCWTKIHPANPSLGDPPLGEIYVIAVDPAFHGQGLGNALTLAGLEWLSAHGLAQGMLYVEHDNVAAVRTYERIGFHVHHIDRAYTADARADGDAS</sequence>
<dbReference type="PROSITE" id="PS51186">
    <property type="entry name" value="GNAT"/>
    <property type="match status" value="1"/>
</dbReference>
<evidence type="ECO:0000313" key="4">
    <source>
        <dbReference type="EMBL" id="CAB4731133.1"/>
    </source>
</evidence>
<dbReference type="EMBL" id="CAFBOS010000036">
    <property type="protein sequence ID" value="CAB4988026.1"/>
    <property type="molecule type" value="Genomic_DNA"/>
</dbReference>
<dbReference type="Pfam" id="PF00583">
    <property type="entry name" value="Acetyltransf_1"/>
    <property type="match status" value="1"/>
</dbReference>
<evidence type="ECO:0000256" key="1">
    <source>
        <dbReference type="ARBA" id="ARBA00022679"/>
    </source>
</evidence>
<dbReference type="InterPro" id="IPR000182">
    <property type="entry name" value="GNAT_dom"/>
</dbReference>
<accession>A0A6J7AU74</accession>
<proteinExistence type="predicted"/>
<dbReference type="GO" id="GO:0035447">
    <property type="term" value="F:mycothiol synthase activity"/>
    <property type="evidence" value="ECO:0007669"/>
    <property type="project" value="TreeGrafter"/>
</dbReference>
<keyword evidence="1" id="KW-0808">Transferase</keyword>
<dbReference type="PANTHER" id="PTHR43617:SF31">
    <property type="entry name" value="MYCOTHIOL ACETYLTRANSFERASE"/>
    <property type="match status" value="1"/>
</dbReference>
<evidence type="ECO:0000256" key="2">
    <source>
        <dbReference type="ARBA" id="ARBA00022737"/>
    </source>
</evidence>
<feature type="domain" description="N-acetyltransferase" evidence="3">
    <location>
        <begin position="84"/>
        <end position="239"/>
    </location>
</feature>
<evidence type="ECO:0000313" key="5">
    <source>
        <dbReference type="EMBL" id="CAB4836561.1"/>
    </source>
</evidence>
<reference evidence="5" key="1">
    <citation type="submission" date="2020-05" db="EMBL/GenBank/DDBJ databases">
        <authorList>
            <person name="Chiriac C."/>
            <person name="Salcher M."/>
            <person name="Ghai R."/>
            <person name="Kavagutti S V."/>
        </authorList>
    </citation>
    <scope>NUCLEOTIDE SEQUENCE</scope>
</reference>
<organism evidence="5">
    <name type="scientific">freshwater metagenome</name>
    <dbReference type="NCBI Taxonomy" id="449393"/>
    <lineage>
        <taxon>unclassified sequences</taxon>
        <taxon>metagenomes</taxon>
        <taxon>ecological metagenomes</taxon>
    </lineage>
</organism>
<dbReference type="InterPro" id="IPR016181">
    <property type="entry name" value="Acyl_CoA_acyltransferase"/>
</dbReference>
<dbReference type="SUPFAM" id="SSF55729">
    <property type="entry name" value="Acyl-CoA N-acyltransferases (Nat)"/>
    <property type="match status" value="1"/>
</dbReference>
<dbReference type="EMBL" id="CAFBMH010000002">
    <property type="protein sequence ID" value="CAB4889298.1"/>
    <property type="molecule type" value="Genomic_DNA"/>
</dbReference>
<evidence type="ECO:0000313" key="7">
    <source>
        <dbReference type="EMBL" id="CAB4988026.1"/>
    </source>
</evidence>
<dbReference type="CDD" id="cd04301">
    <property type="entry name" value="NAT_SF"/>
    <property type="match status" value="1"/>
</dbReference>
<dbReference type="Gene3D" id="3.40.630.30">
    <property type="match status" value="1"/>
</dbReference>
<dbReference type="EMBL" id="CAFABA010000194">
    <property type="protein sequence ID" value="CAB4836561.1"/>
    <property type="molecule type" value="Genomic_DNA"/>
</dbReference>
<dbReference type="GO" id="GO:0008999">
    <property type="term" value="F:protein-N-terminal-alanine acetyltransferase activity"/>
    <property type="evidence" value="ECO:0007669"/>
    <property type="project" value="TreeGrafter"/>
</dbReference>
<keyword evidence="2" id="KW-0677">Repeat</keyword>
<dbReference type="PANTHER" id="PTHR43617">
    <property type="entry name" value="L-AMINO ACID N-ACETYLTRANSFERASE"/>
    <property type="match status" value="1"/>
</dbReference>
<evidence type="ECO:0000313" key="6">
    <source>
        <dbReference type="EMBL" id="CAB4889298.1"/>
    </source>
</evidence>
<evidence type="ECO:0000259" key="3">
    <source>
        <dbReference type="PROSITE" id="PS51186"/>
    </source>
</evidence>
<name>A0A6J7AU74_9ZZZZ</name>
<dbReference type="InterPro" id="IPR050276">
    <property type="entry name" value="MshD_Acetyltransferase"/>
</dbReference>
<dbReference type="InterPro" id="IPR017813">
    <property type="entry name" value="Mycothiol_AcTrfase"/>
</dbReference>
<dbReference type="GO" id="GO:0010125">
    <property type="term" value="P:mycothiol biosynthetic process"/>
    <property type="evidence" value="ECO:0007669"/>
    <property type="project" value="TreeGrafter"/>
</dbReference>
<gene>
    <name evidence="4" type="ORF">UFOPK2754_00487</name>
    <name evidence="5" type="ORF">UFOPK3139_03005</name>
    <name evidence="6" type="ORF">UFOPK3543_00114</name>
    <name evidence="7" type="ORF">UFOPK3967_00811</name>
</gene>
<protein>
    <submittedName>
        <fullName evidence="5">Unannotated protein</fullName>
    </submittedName>
</protein>
<dbReference type="AlphaFoldDB" id="A0A6J7AU74"/>
<dbReference type="EMBL" id="CAEZYR010000011">
    <property type="protein sequence ID" value="CAB4731133.1"/>
    <property type="molecule type" value="Genomic_DNA"/>
</dbReference>
<dbReference type="NCBIfam" id="TIGR03448">
    <property type="entry name" value="mycothiol_MshD"/>
    <property type="match status" value="1"/>
</dbReference>